<protein>
    <submittedName>
        <fullName evidence="1">DgyrCDS13074</fullName>
    </submittedName>
</protein>
<dbReference type="EMBL" id="CAJFCJ010000023">
    <property type="protein sequence ID" value="CAD5124812.1"/>
    <property type="molecule type" value="Genomic_DNA"/>
</dbReference>
<organism evidence="1 2">
    <name type="scientific">Dimorphilus gyrociliatus</name>
    <dbReference type="NCBI Taxonomy" id="2664684"/>
    <lineage>
        <taxon>Eukaryota</taxon>
        <taxon>Metazoa</taxon>
        <taxon>Spiralia</taxon>
        <taxon>Lophotrochozoa</taxon>
        <taxon>Annelida</taxon>
        <taxon>Polychaeta</taxon>
        <taxon>Polychaeta incertae sedis</taxon>
        <taxon>Dinophilidae</taxon>
        <taxon>Dimorphilus</taxon>
    </lineage>
</organism>
<dbReference type="Proteomes" id="UP000549394">
    <property type="component" value="Unassembled WGS sequence"/>
</dbReference>
<evidence type="ECO:0000313" key="1">
    <source>
        <dbReference type="EMBL" id="CAD5124812.1"/>
    </source>
</evidence>
<name>A0A7I8W9J8_9ANNE</name>
<keyword evidence="2" id="KW-1185">Reference proteome</keyword>
<dbReference type="AlphaFoldDB" id="A0A7I8W9J8"/>
<proteinExistence type="predicted"/>
<comment type="caution">
    <text evidence="1">The sequence shown here is derived from an EMBL/GenBank/DDBJ whole genome shotgun (WGS) entry which is preliminary data.</text>
</comment>
<accession>A0A7I8W9J8</accession>
<evidence type="ECO:0000313" key="2">
    <source>
        <dbReference type="Proteomes" id="UP000549394"/>
    </source>
</evidence>
<gene>
    <name evidence="1" type="ORF">DGYR_LOCUS12296</name>
</gene>
<reference evidence="1 2" key="1">
    <citation type="submission" date="2020-08" db="EMBL/GenBank/DDBJ databases">
        <authorList>
            <person name="Hejnol A."/>
        </authorList>
    </citation>
    <scope>NUCLEOTIDE SEQUENCE [LARGE SCALE GENOMIC DNA]</scope>
</reference>
<sequence length="123" mass="14212">MQVDRSSSEICQIIKEHEILLKNLQECDDQRAHSLENSLLCFGRISAICSLEKGISILHNDIIMRACKMAEDTGIEDQGIEEAWKRVDHIIETCLKTHARNAGEYHKFHYLCTSLEKFLPRQK</sequence>